<reference evidence="8" key="1">
    <citation type="submission" date="2016-08" db="EMBL/GenBank/DDBJ databases">
        <title>Complete Genome Seqeunce of Paenibacillus sp. BIHB 4019 from tea rhizoplane.</title>
        <authorList>
            <person name="Thakur R."/>
            <person name="Swarnkar M.K."/>
            <person name="Gulati A."/>
        </authorList>
    </citation>
    <scope>NUCLEOTIDE SEQUENCE [LARGE SCALE GENOMIC DNA]</scope>
    <source>
        <strain evidence="8">BIHB4019</strain>
    </source>
</reference>
<dbReference type="SUPFAM" id="SSF47090">
    <property type="entry name" value="PGBD-like"/>
    <property type="match status" value="1"/>
</dbReference>
<dbReference type="SMART" id="SM00228">
    <property type="entry name" value="PDZ"/>
    <property type="match status" value="1"/>
</dbReference>
<proteinExistence type="inferred from homology"/>
<dbReference type="InterPro" id="IPR055210">
    <property type="entry name" value="CtpA/B_N"/>
</dbReference>
<dbReference type="Pfam" id="PF22694">
    <property type="entry name" value="CtpB_N-like"/>
    <property type="match status" value="1"/>
</dbReference>
<dbReference type="InterPro" id="IPR004447">
    <property type="entry name" value="Peptidase_S41A"/>
</dbReference>
<dbReference type="InterPro" id="IPR029045">
    <property type="entry name" value="ClpP/crotonase-like_dom_sf"/>
</dbReference>
<protein>
    <submittedName>
        <fullName evidence="8">Peptidase S41</fullName>
    </submittedName>
</protein>
<dbReference type="GO" id="GO:0004175">
    <property type="term" value="F:endopeptidase activity"/>
    <property type="evidence" value="ECO:0007669"/>
    <property type="project" value="TreeGrafter"/>
</dbReference>
<dbReference type="GO" id="GO:0030288">
    <property type="term" value="C:outer membrane-bounded periplasmic space"/>
    <property type="evidence" value="ECO:0007669"/>
    <property type="project" value="TreeGrafter"/>
</dbReference>
<evidence type="ECO:0000256" key="6">
    <source>
        <dbReference type="SAM" id="Phobius"/>
    </source>
</evidence>
<dbReference type="NCBIfam" id="TIGR00225">
    <property type="entry name" value="prc"/>
    <property type="match status" value="1"/>
</dbReference>
<dbReference type="GO" id="GO:0007165">
    <property type="term" value="P:signal transduction"/>
    <property type="evidence" value="ECO:0007669"/>
    <property type="project" value="TreeGrafter"/>
</dbReference>
<evidence type="ECO:0000256" key="4">
    <source>
        <dbReference type="ARBA" id="ARBA00022825"/>
    </source>
</evidence>
<evidence type="ECO:0000256" key="2">
    <source>
        <dbReference type="ARBA" id="ARBA00022670"/>
    </source>
</evidence>
<dbReference type="InterPro" id="IPR005151">
    <property type="entry name" value="Tail-specific_protease"/>
</dbReference>
<gene>
    <name evidence="8" type="ORF">BBD42_17030</name>
</gene>
<keyword evidence="4 5" id="KW-0720">Serine protease</keyword>
<dbReference type="PANTHER" id="PTHR32060:SF30">
    <property type="entry name" value="CARBOXY-TERMINAL PROCESSING PROTEASE CTPA"/>
    <property type="match status" value="1"/>
</dbReference>
<dbReference type="InterPro" id="IPR041489">
    <property type="entry name" value="PDZ_6"/>
</dbReference>
<dbReference type="Gene3D" id="3.30.750.44">
    <property type="match status" value="1"/>
</dbReference>
<comment type="similarity">
    <text evidence="1 5">Belongs to the peptidase S41A family.</text>
</comment>
<dbReference type="SUPFAM" id="SSF52096">
    <property type="entry name" value="ClpP/crotonase"/>
    <property type="match status" value="1"/>
</dbReference>
<keyword evidence="3 5" id="KW-0378">Hydrolase</keyword>
<dbReference type="Pfam" id="PF17820">
    <property type="entry name" value="PDZ_6"/>
    <property type="match status" value="1"/>
</dbReference>
<dbReference type="CDD" id="cd07560">
    <property type="entry name" value="Peptidase_S41_CPP"/>
    <property type="match status" value="1"/>
</dbReference>
<dbReference type="AlphaFoldDB" id="A0A1B2DJV6"/>
<dbReference type="InterPro" id="IPR036366">
    <property type="entry name" value="PGBDSf"/>
</dbReference>
<dbReference type="Gene3D" id="2.30.42.10">
    <property type="match status" value="1"/>
</dbReference>
<evidence type="ECO:0000256" key="3">
    <source>
        <dbReference type="ARBA" id="ARBA00022801"/>
    </source>
</evidence>
<keyword evidence="6" id="KW-1133">Transmembrane helix</keyword>
<evidence type="ECO:0000313" key="8">
    <source>
        <dbReference type="EMBL" id="ANY67988.1"/>
    </source>
</evidence>
<dbReference type="Pfam" id="PF03572">
    <property type="entry name" value="Peptidase_S41"/>
    <property type="match status" value="1"/>
</dbReference>
<evidence type="ECO:0000259" key="7">
    <source>
        <dbReference type="PROSITE" id="PS50106"/>
    </source>
</evidence>
<keyword evidence="6" id="KW-0812">Transmembrane</keyword>
<accession>A0A1B2DJV6</accession>
<feature type="domain" description="PDZ" evidence="7">
    <location>
        <begin position="104"/>
        <end position="190"/>
    </location>
</feature>
<evidence type="ECO:0000256" key="5">
    <source>
        <dbReference type="RuleBase" id="RU004404"/>
    </source>
</evidence>
<organism evidence="8">
    <name type="scientific">Paenibacillus sp. BIHB 4019</name>
    <dbReference type="NCBI Taxonomy" id="1870819"/>
    <lineage>
        <taxon>Bacteria</taxon>
        <taxon>Bacillati</taxon>
        <taxon>Bacillota</taxon>
        <taxon>Bacilli</taxon>
        <taxon>Bacillales</taxon>
        <taxon>Paenibacillaceae</taxon>
        <taxon>Paenibacillus</taxon>
    </lineage>
</organism>
<dbReference type="Gene3D" id="1.10.101.10">
    <property type="entry name" value="PGBD-like superfamily/PGBD"/>
    <property type="match status" value="1"/>
</dbReference>
<keyword evidence="6" id="KW-0472">Membrane</keyword>
<dbReference type="Gene3D" id="3.90.226.10">
    <property type="entry name" value="2-enoyl-CoA Hydratase, Chain A, domain 1"/>
    <property type="match status" value="1"/>
</dbReference>
<dbReference type="InterPro" id="IPR001478">
    <property type="entry name" value="PDZ"/>
</dbReference>
<evidence type="ECO:0000256" key="1">
    <source>
        <dbReference type="ARBA" id="ARBA00009179"/>
    </source>
</evidence>
<dbReference type="FunFam" id="2.30.42.10:FF:000063">
    <property type="entry name" value="Peptidase, S41 family"/>
    <property type="match status" value="1"/>
</dbReference>
<dbReference type="GO" id="GO:0008236">
    <property type="term" value="F:serine-type peptidase activity"/>
    <property type="evidence" value="ECO:0007669"/>
    <property type="project" value="UniProtKB-KW"/>
</dbReference>
<keyword evidence="2 5" id="KW-0645">Protease</keyword>
<dbReference type="SUPFAM" id="SSF50156">
    <property type="entry name" value="PDZ domain-like"/>
    <property type="match status" value="1"/>
</dbReference>
<dbReference type="PROSITE" id="PS50106">
    <property type="entry name" value="PDZ"/>
    <property type="match status" value="1"/>
</dbReference>
<sequence>MRYFTHAAARRRVLLIGLVGAILFMVAGFAVGWLWMGHRYPMLKEPAFQNFAVSYNTIMDKYLNGADGEDLINGASEGMVASLEDPYSRYLIEEQGDAYTQGYEGEFSGIGAEVREQDGQFVISGLTPGAPAERGGVKSGDIIMAVDGKESKDSKFQDLIGLMRGKSGTEVTLTLQRPGQTEPIEITLKREAIPVYTVTSEMLEAGIGHITISRFAQKTATEFDEAVTKLKEQGMTKLLLDLRSNPGGLLQPTIAIGSKLIPKGKVILEVVYKEESNPIVYKSTQKEEWTIPIVVLVNGQSASASEVLTAALKESAGATVVGEKTYGKGVVQAFEQFRDGSVLSLTEAQWKTPAGTWIHKVGVMPNEVVGLPAFASLRPLPVGSELKNGSYGEDVKTLQSMLKELGYAPVGKDGLFDDETEAAMRAFQKAEKLDVTGSLNDKTAYQIVELLKGKLEKEDTQLQRGVELLKK</sequence>
<dbReference type="InterPro" id="IPR036365">
    <property type="entry name" value="PGBD-like_sf"/>
</dbReference>
<feature type="transmembrane region" description="Helical" evidence="6">
    <location>
        <begin position="12"/>
        <end position="36"/>
    </location>
</feature>
<dbReference type="InterPro" id="IPR036034">
    <property type="entry name" value="PDZ_sf"/>
</dbReference>
<dbReference type="PANTHER" id="PTHR32060">
    <property type="entry name" value="TAIL-SPECIFIC PROTEASE"/>
    <property type="match status" value="1"/>
</dbReference>
<dbReference type="EMBL" id="CP016808">
    <property type="protein sequence ID" value="ANY67988.1"/>
    <property type="molecule type" value="Genomic_DNA"/>
</dbReference>
<dbReference type="RefSeq" id="WP_099519156.1">
    <property type="nucleotide sequence ID" value="NZ_CP016808.1"/>
</dbReference>
<name>A0A1B2DJV6_9BACL</name>
<dbReference type="Pfam" id="PF01471">
    <property type="entry name" value="PG_binding_1"/>
    <property type="match status" value="1"/>
</dbReference>
<dbReference type="GO" id="GO:0006508">
    <property type="term" value="P:proteolysis"/>
    <property type="evidence" value="ECO:0007669"/>
    <property type="project" value="UniProtKB-KW"/>
</dbReference>
<dbReference type="CDD" id="cd06782">
    <property type="entry name" value="cpPDZ_CPP-like"/>
    <property type="match status" value="1"/>
</dbReference>
<dbReference type="SMART" id="SM00245">
    <property type="entry name" value="TSPc"/>
    <property type="match status" value="1"/>
</dbReference>
<dbReference type="InterPro" id="IPR002477">
    <property type="entry name" value="Peptidoglycan-bd-like"/>
</dbReference>